<comment type="subcellular location">
    <subcellularLocation>
        <location evidence="1">Nucleus</location>
    </subcellularLocation>
</comment>
<feature type="compositionally biased region" description="Basic and acidic residues" evidence="17">
    <location>
        <begin position="658"/>
        <end position="669"/>
    </location>
</feature>
<keyword evidence="7" id="KW-0347">Helicase</keyword>
<dbReference type="GO" id="GO:0070182">
    <property type="term" value="F:DNA polymerase binding"/>
    <property type="evidence" value="ECO:0007669"/>
    <property type="project" value="TreeGrafter"/>
</dbReference>
<accession>A0A8C2BQZ3</accession>
<dbReference type="PROSITE" id="PS51193">
    <property type="entry name" value="HELICASE_ATP_BIND_2"/>
    <property type="match status" value="1"/>
</dbReference>
<feature type="region of interest" description="Disordered" evidence="17">
    <location>
        <begin position="647"/>
        <end position="672"/>
    </location>
</feature>
<dbReference type="PANTHER" id="PTHR11472">
    <property type="entry name" value="DNA REPAIR DEAD HELICASE RAD3/XP-D SUBFAMILY MEMBER"/>
    <property type="match status" value="1"/>
</dbReference>
<dbReference type="GO" id="GO:1904430">
    <property type="term" value="P:negative regulation of t-circle formation"/>
    <property type="evidence" value="ECO:0007669"/>
    <property type="project" value="TreeGrafter"/>
</dbReference>
<dbReference type="InterPro" id="IPR006555">
    <property type="entry name" value="ATP-dep_Helicase_C"/>
</dbReference>
<dbReference type="PANTHER" id="PTHR11472:SF34">
    <property type="entry name" value="REGULATOR OF TELOMERE ELONGATION HELICASE 1"/>
    <property type="match status" value="1"/>
</dbReference>
<evidence type="ECO:0000256" key="6">
    <source>
        <dbReference type="ARBA" id="ARBA00022801"/>
    </source>
</evidence>
<keyword evidence="14" id="KW-0539">Nucleus</keyword>
<keyword evidence="2" id="KW-0004">4Fe-4S</keyword>
<dbReference type="SUPFAM" id="SSF52540">
    <property type="entry name" value="P-loop containing nucleoside triphosphate hydrolases"/>
    <property type="match status" value="2"/>
</dbReference>
<evidence type="ECO:0000256" key="1">
    <source>
        <dbReference type="ARBA" id="ARBA00004123"/>
    </source>
</evidence>
<keyword evidence="8" id="KW-0067">ATP-binding</keyword>
<evidence type="ECO:0000256" key="4">
    <source>
        <dbReference type="ARBA" id="ARBA00022741"/>
    </source>
</evidence>
<evidence type="ECO:0000256" key="17">
    <source>
        <dbReference type="SAM" id="MobiDB-lite"/>
    </source>
</evidence>
<dbReference type="GO" id="GO:0003677">
    <property type="term" value="F:DNA binding"/>
    <property type="evidence" value="ECO:0007669"/>
    <property type="project" value="UniProtKB-KW"/>
</dbReference>
<dbReference type="GO" id="GO:0016818">
    <property type="term" value="F:hydrolase activity, acting on acid anhydrides, in phosphorus-containing anhydrides"/>
    <property type="evidence" value="ECO:0007669"/>
    <property type="project" value="InterPro"/>
</dbReference>
<evidence type="ECO:0000256" key="11">
    <source>
        <dbReference type="ARBA" id="ARBA00023125"/>
    </source>
</evidence>
<evidence type="ECO:0000256" key="9">
    <source>
        <dbReference type="ARBA" id="ARBA00023004"/>
    </source>
</evidence>
<dbReference type="InterPro" id="IPR027417">
    <property type="entry name" value="P-loop_NTPase"/>
</dbReference>
<dbReference type="GO" id="GO:0045910">
    <property type="term" value="P:negative regulation of DNA recombination"/>
    <property type="evidence" value="ECO:0007669"/>
    <property type="project" value="TreeGrafter"/>
</dbReference>
<dbReference type="GO" id="GO:0003678">
    <property type="term" value="F:DNA helicase activity"/>
    <property type="evidence" value="ECO:0007669"/>
    <property type="project" value="InterPro"/>
</dbReference>
<protein>
    <recommendedName>
        <fullName evidence="16">Regulator of telomere elongation helicase 1 homolog</fullName>
    </recommendedName>
</protein>
<proteinExistence type="predicted"/>
<evidence type="ECO:0000256" key="2">
    <source>
        <dbReference type="ARBA" id="ARBA00022485"/>
    </source>
</evidence>
<dbReference type="Pfam" id="PF13307">
    <property type="entry name" value="Helicase_C_2"/>
    <property type="match status" value="1"/>
</dbReference>
<keyword evidence="3" id="KW-0479">Metal-binding</keyword>
<dbReference type="GO" id="GO:0046872">
    <property type="term" value="F:metal ion binding"/>
    <property type="evidence" value="ECO:0007669"/>
    <property type="project" value="UniProtKB-KW"/>
</dbReference>
<evidence type="ECO:0000256" key="5">
    <source>
        <dbReference type="ARBA" id="ARBA00022763"/>
    </source>
</evidence>
<dbReference type="Pfam" id="PF23109">
    <property type="entry name" value="ARCH_RTEL1"/>
    <property type="match status" value="1"/>
</dbReference>
<dbReference type="GO" id="GO:0006281">
    <property type="term" value="P:DNA repair"/>
    <property type="evidence" value="ECO:0007669"/>
    <property type="project" value="UniProtKB-KW"/>
</dbReference>
<dbReference type="InterPro" id="IPR006554">
    <property type="entry name" value="Helicase-like_DEXD_c2"/>
</dbReference>
<keyword evidence="9" id="KW-0408">Iron</keyword>
<dbReference type="Ensembl" id="ENSCCRT00020001394.1">
    <property type="protein sequence ID" value="ENSCCRP00020001168.1"/>
    <property type="gene ID" value="ENSCCRG00020000755.1"/>
</dbReference>
<dbReference type="AlphaFoldDB" id="A0A8C2BQZ3"/>
<dbReference type="InterPro" id="IPR045028">
    <property type="entry name" value="DinG/Rad3-like"/>
</dbReference>
<keyword evidence="11" id="KW-0238">DNA-binding</keyword>
<feature type="domain" description="Helicase ATP-binding" evidence="18">
    <location>
        <begin position="7"/>
        <end position="369"/>
    </location>
</feature>
<name>A0A8C2BQZ3_CYPCA</name>
<dbReference type="GO" id="GO:0005524">
    <property type="term" value="F:ATP binding"/>
    <property type="evidence" value="ECO:0007669"/>
    <property type="project" value="UniProtKB-KW"/>
</dbReference>
<keyword evidence="6" id="KW-0378">Hydrolase</keyword>
<keyword evidence="12" id="KW-0234">DNA repair</keyword>
<dbReference type="GO" id="GO:0051539">
    <property type="term" value="F:4 iron, 4 sulfur cluster binding"/>
    <property type="evidence" value="ECO:0007669"/>
    <property type="project" value="UniProtKB-KW"/>
</dbReference>
<dbReference type="GO" id="GO:0090657">
    <property type="term" value="P:telomeric loop disassembly"/>
    <property type="evidence" value="ECO:0007669"/>
    <property type="project" value="TreeGrafter"/>
</dbReference>
<dbReference type="CDD" id="cd18788">
    <property type="entry name" value="SF2_C_XPD"/>
    <property type="match status" value="1"/>
</dbReference>
<evidence type="ECO:0000256" key="14">
    <source>
        <dbReference type="ARBA" id="ARBA00023242"/>
    </source>
</evidence>
<dbReference type="Proteomes" id="UP000694701">
    <property type="component" value="Unplaced"/>
</dbReference>
<keyword evidence="13" id="KW-0413">Isomerase</keyword>
<sequence>MPLIKLRGVNVDFPFTPYSCQEEYMRKVIECLQNKVNGVLESPTGTGKTLCLLCSALGWRENFKDTISDCKIAERMDGAELFPDRPMSSRGTAVPNKDTPTYDTDIPKIIYASRTHSQLAQVINELKNTSYRSNVVCQINLIQIMCIYVSKYVMFQNHLTSPNVPLEAKRPLMGLSHRTRSARRLPLGSALPFRYNAICAVLRYGVGGVHIHPVTNNFTTKQQTDLCASSSTKKQGNVLSYWCFSPGFSMQELLGQGVRSIILTSGTLSPLSSFTCEMKIPFPVSLENLHVIQPDQISVSIIEKGPDGVKLSTAFDRRFVPENMSSMGNTLVNLTRLVPHGLLVFFPSYPVMDKTLEFWRASGHAGRIEKVKPMFVEPRGKGTFTEVIDGYYAKLKDPNSNGGSFFAVCRGKESKGLDFADTYCRGVVVTGLPFPPMMDPRVVLKMQYLDEMCKNNISGVKYLSGQEWYRQQAYRAVNQAIGRVIRHREDYGAIFLCDHRFSGTEARNQLPTWVRPYVKIYDNFGTMVRDVVLFFRTAQKTRQVPVRKGKAESSEKQADTRPLNRGSGCPHKSLCLSDTSRKAKQVDSHVPSLKRKKLESEEQSGSDGDAQIFIQYEMDIDRKPVSLLDVPDDTTNKVREDTMVGEERASHFSSLSLQHDKRLDRESRKTTNSYTEKTGNAFIVELRRCLSHENFKIIMEALQWYKTTDDLSNFLVNVVEPLVRDTHGLLRGAESHHILIIFQYKNRVSVVLSALQLNTATKYDWLGDCPSLSLPWLPPLLLQELPTCAHPQEGKRHAS</sequence>
<dbReference type="InterPro" id="IPR057498">
    <property type="entry name" value="Rtel1_ARCH"/>
</dbReference>
<comment type="catalytic activity">
    <reaction evidence="15">
        <text>ATP + H2O = ADP + phosphate + H(+)</text>
        <dbReference type="Rhea" id="RHEA:13065"/>
        <dbReference type="ChEBI" id="CHEBI:15377"/>
        <dbReference type="ChEBI" id="CHEBI:15378"/>
        <dbReference type="ChEBI" id="CHEBI:30616"/>
        <dbReference type="ChEBI" id="CHEBI:43474"/>
        <dbReference type="ChEBI" id="CHEBI:456216"/>
    </reaction>
</comment>
<dbReference type="InterPro" id="IPR013020">
    <property type="entry name" value="Rad3/Chl1-like"/>
</dbReference>
<evidence type="ECO:0000256" key="15">
    <source>
        <dbReference type="ARBA" id="ARBA00049360"/>
    </source>
</evidence>
<dbReference type="Gene3D" id="3.40.50.300">
    <property type="entry name" value="P-loop containing nucleotide triphosphate hydrolases"/>
    <property type="match status" value="2"/>
</dbReference>
<dbReference type="GO" id="GO:0005634">
    <property type="term" value="C:nucleus"/>
    <property type="evidence" value="ECO:0007669"/>
    <property type="project" value="UniProtKB-SubCell"/>
</dbReference>
<evidence type="ECO:0000259" key="18">
    <source>
        <dbReference type="PROSITE" id="PS51193"/>
    </source>
</evidence>
<dbReference type="FunFam" id="3.40.50.300:FF:000431">
    <property type="entry name" value="Regulator of telomere elongation helicase 1"/>
    <property type="match status" value="1"/>
</dbReference>
<evidence type="ECO:0000313" key="19">
    <source>
        <dbReference type="Ensembl" id="ENSCCRP00020001168.1"/>
    </source>
</evidence>
<dbReference type="SMART" id="SM00491">
    <property type="entry name" value="HELICc2"/>
    <property type="match status" value="1"/>
</dbReference>
<evidence type="ECO:0000256" key="8">
    <source>
        <dbReference type="ARBA" id="ARBA00022840"/>
    </source>
</evidence>
<evidence type="ECO:0000256" key="16">
    <source>
        <dbReference type="ARBA" id="ARBA00073810"/>
    </source>
</evidence>
<evidence type="ECO:0000313" key="20">
    <source>
        <dbReference type="Proteomes" id="UP000694701"/>
    </source>
</evidence>
<dbReference type="GO" id="GO:0010569">
    <property type="term" value="P:regulation of double-strand break repair via homologous recombination"/>
    <property type="evidence" value="ECO:0007669"/>
    <property type="project" value="TreeGrafter"/>
</dbReference>
<evidence type="ECO:0000256" key="10">
    <source>
        <dbReference type="ARBA" id="ARBA00023014"/>
    </source>
</evidence>
<keyword evidence="10" id="KW-0411">Iron-sulfur</keyword>
<feature type="compositionally biased region" description="Basic and acidic residues" evidence="17">
    <location>
        <begin position="549"/>
        <end position="559"/>
    </location>
</feature>
<dbReference type="NCBIfam" id="TIGR00604">
    <property type="entry name" value="rad3"/>
    <property type="match status" value="1"/>
</dbReference>
<evidence type="ECO:0000256" key="13">
    <source>
        <dbReference type="ARBA" id="ARBA00023235"/>
    </source>
</evidence>
<dbReference type="SMART" id="SM00488">
    <property type="entry name" value="DEXDc2"/>
    <property type="match status" value="1"/>
</dbReference>
<evidence type="ECO:0000256" key="12">
    <source>
        <dbReference type="ARBA" id="ARBA00023204"/>
    </source>
</evidence>
<dbReference type="InterPro" id="IPR014013">
    <property type="entry name" value="Helic_SF1/SF2_ATP-bd_DinG/Rad3"/>
</dbReference>
<reference evidence="19" key="1">
    <citation type="submission" date="2025-08" db="UniProtKB">
        <authorList>
            <consortium name="Ensembl"/>
        </authorList>
    </citation>
    <scope>IDENTIFICATION</scope>
</reference>
<keyword evidence="5" id="KW-0227">DNA damage</keyword>
<keyword evidence="4" id="KW-0547">Nucleotide-binding</keyword>
<feature type="region of interest" description="Disordered" evidence="17">
    <location>
        <begin position="544"/>
        <end position="606"/>
    </location>
</feature>
<evidence type="ECO:0000256" key="3">
    <source>
        <dbReference type="ARBA" id="ARBA00022723"/>
    </source>
</evidence>
<organism evidence="19 20">
    <name type="scientific">Cyprinus carpio</name>
    <name type="common">Common carp</name>
    <dbReference type="NCBI Taxonomy" id="7962"/>
    <lineage>
        <taxon>Eukaryota</taxon>
        <taxon>Metazoa</taxon>
        <taxon>Chordata</taxon>
        <taxon>Craniata</taxon>
        <taxon>Vertebrata</taxon>
        <taxon>Euteleostomi</taxon>
        <taxon>Actinopterygii</taxon>
        <taxon>Neopterygii</taxon>
        <taxon>Teleostei</taxon>
        <taxon>Ostariophysi</taxon>
        <taxon>Cypriniformes</taxon>
        <taxon>Cyprinidae</taxon>
        <taxon>Cyprininae</taxon>
        <taxon>Cyprinus</taxon>
    </lineage>
</organism>
<evidence type="ECO:0000256" key="7">
    <source>
        <dbReference type="ARBA" id="ARBA00022806"/>
    </source>
</evidence>